<dbReference type="GO" id="GO:0031982">
    <property type="term" value="C:vesicle"/>
    <property type="evidence" value="ECO:0007669"/>
    <property type="project" value="TreeGrafter"/>
</dbReference>
<comment type="caution">
    <text evidence="2">The sequence shown here is derived from an EMBL/GenBank/DDBJ whole genome shotgun (WGS) entry which is preliminary data.</text>
</comment>
<gene>
    <name evidence="2" type="ORF">OIU79_020207</name>
</gene>
<protein>
    <submittedName>
        <fullName evidence="2">AUXILIN/CYCLIN G-ASSOCIATED KINASE-RELATED</fullName>
    </submittedName>
</protein>
<feature type="compositionally biased region" description="Basic and acidic residues" evidence="1">
    <location>
        <begin position="186"/>
        <end position="221"/>
    </location>
</feature>
<keyword evidence="2" id="KW-0418">Kinase</keyword>
<keyword evidence="3" id="KW-1185">Reference proteome</keyword>
<dbReference type="AlphaFoldDB" id="A0A9Q0P320"/>
<reference evidence="2" key="1">
    <citation type="submission" date="2022-11" db="EMBL/GenBank/DDBJ databases">
        <authorList>
            <person name="Hyden B.L."/>
            <person name="Feng K."/>
            <person name="Yates T."/>
            <person name="Jawdy S."/>
            <person name="Smart L.B."/>
            <person name="Muchero W."/>
        </authorList>
    </citation>
    <scope>NUCLEOTIDE SEQUENCE</scope>
    <source>
        <tissue evidence="2">Shoot tip</tissue>
    </source>
</reference>
<dbReference type="GO" id="GO:0072583">
    <property type="term" value="P:clathrin-dependent endocytosis"/>
    <property type="evidence" value="ECO:0007669"/>
    <property type="project" value="TreeGrafter"/>
</dbReference>
<dbReference type="GO" id="GO:0005737">
    <property type="term" value="C:cytoplasm"/>
    <property type="evidence" value="ECO:0007669"/>
    <property type="project" value="TreeGrafter"/>
</dbReference>
<proteinExistence type="predicted"/>
<dbReference type="GO" id="GO:0030276">
    <property type="term" value="F:clathrin binding"/>
    <property type="evidence" value="ECO:0007669"/>
    <property type="project" value="TreeGrafter"/>
</dbReference>
<dbReference type="EMBL" id="JAPFFK010000020">
    <property type="protein sequence ID" value="KAJ6680663.1"/>
    <property type="molecule type" value="Genomic_DNA"/>
</dbReference>
<dbReference type="GO" id="GO:0072318">
    <property type="term" value="P:clathrin coat disassembly"/>
    <property type="evidence" value="ECO:0007669"/>
    <property type="project" value="TreeGrafter"/>
</dbReference>
<keyword evidence="2" id="KW-0808">Transferase</keyword>
<dbReference type="GO" id="GO:0016301">
    <property type="term" value="F:kinase activity"/>
    <property type="evidence" value="ECO:0007669"/>
    <property type="project" value="UniProtKB-KW"/>
</dbReference>
<dbReference type="PANTHER" id="PTHR23172:SF19">
    <property type="entry name" value="J DOMAIN-CONTAINING PROTEIN"/>
    <property type="match status" value="1"/>
</dbReference>
<feature type="compositionally biased region" description="Polar residues" evidence="1">
    <location>
        <begin position="145"/>
        <end position="159"/>
    </location>
</feature>
<evidence type="ECO:0000313" key="3">
    <source>
        <dbReference type="Proteomes" id="UP001151532"/>
    </source>
</evidence>
<accession>A0A9Q0P320</accession>
<feature type="region of interest" description="Disordered" evidence="1">
    <location>
        <begin position="1"/>
        <end position="221"/>
    </location>
</feature>
<dbReference type="PANTHER" id="PTHR23172">
    <property type="entry name" value="AUXILIN/CYCLIN G-ASSOCIATED KINASE-RELATED"/>
    <property type="match status" value="1"/>
</dbReference>
<evidence type="ECO:0000313" key="2">
    <source>
        <dbReference type="EMBL" id="KAJ6680663.1"/>
    </source>
</evidence>
<reference evidence="2" key="2">
    <citation type="journal article" date="2023" name="Int. J. Mol. Sci.">
        <title>De Novo Assembly and Annotation of 11 Diverse Shrub Willow (Salix) Genomes Reveals Novel Gene Organization in Sex-Linked Regions.</title>
        <authorList>
            <person name="Hyden B."/>
            <person name="Feng K."/>
            <person name="Yates T.B."/>
            <person name="Jawdy S."/>
            <person name="Cereghino C."/>
            <person name="Smart L.B."/>
            <person name="Muchero W."/>
        </authorList>
    </citation>
    <scope>NUCLEOTIDE SEQUENCE</scope>
    <source>
        <tissue evidence="2">Shoot tip</tissue>
    </source>
</reference>
<sequence length="246" mass="26682">MEKATAGARERAERAAVQRANAEARERAAAEAKERAEKTAAEARERANAEVREREARERAAVARAEADARLRAERSAVERAAAEARERAAAAAAARANQQKSDNDLESFFSARATSAQRPGANTSDPFSDSQNKGGPEPVRRTSVGATSSMRKTSSTTHIADDLTSLFGGGTVSSGEFQDVEGETDERRKARLERHQRTQERAAKALAEKNNRDLQAQREQAERHVSGLAFSNPFLALSTPIVLNL</sequence>
<evidence type="ECO:0000256" key="1">
    <source>
        <dbReference type="SAM" id="MobiDB-lite"/>
    </source>
</evidence>
<name>A0A9Q0P320_SALPP</name>
<dbReference type="Proteomes" id="UP001151532">
    <property type="component" value="Chromosome 14"/>
</dbReference>
<dbReference type="OrthoDB" id="1745438at2759"/>
<feature type="compositionally biased region" description="Polar residues" evidence="1">
    <location>
        <begin position="113"/>
        <end position="134"/>
    </location>
</feature>
<feature type="compositionally biased region" description="Basic and acidic residues" evidence="1">
    <location>
        <begin position="1"/>
        <end position="89"/>
    </location>
</feature>
<organism evidence="2 3">
    <name type="scientific">Salix purpurea</name>
    <name type="common">Purple osier willow</name>
    <dbReference type="NCBI Taxonomy" id="77065"/>
    <lineage>
        <taxon>Eukaryota</taxon>
        <taxon>Viridiplantae</taxon>
        <taxon>Streptophyta</taxon>
        <taxon>Embryophyta</taxon>
        <taxon>Tracheophyta</taxon>
        <taxon>Spermatophyta</taxon>
        <taxon>Magnoliopsida</taxon>
        <taxon>eudicotyledons</taxon>
        <taxon>Gunneridae</taxon>
        <taxon>Pentapetalae</taxon>
        <taxon>rosids</taxon>
        <taxon>fabids</taxon>
        <taxon>Malpighiales</taxon>
        <taxon>Salicaceae</taxon>
        <taxon>Saliceae</taxon>
        <taxon>Salix</taxon>
    </lineage>
</organism>